<evidence type="ECO:0000313" key="2">
    <source>
        <dbReference type="EMBL" id="HIU48996.1"/>
    </source>
</evidence>
<dbReference type="Proteomes" id="UP000824111">
    <property type="component" value="Unassembled WGS sequence"/>
</dbReference>
<evidence type="ECO:0000313" key="3">
    <source>
        <dbReference type="Proteomes" id="UP000824111"/>
    </source>
</evidence>
<organism evidence="2 3">
    <name type="scientific">Candidatus Avimonoglobus intestinipullorum</name>
    <dbReference type="NCBI Taxonomy" id="2840699"/>
    <lineage>
        <taxon>Bacteria</taxon>
        <taxon>Bacillati</taxon>
        <taxon>Bacillota</taxon>
        <taxon>Clostridia</taxon>
        <taxon>Eubacteriales</taxon>
        <taxon>Candidatus Avimonoglobus</taxon>
    </lineage>
</organism>
<feature type="coiled-coil region" evidence="1">
    <location>
        <begin position="11"/>
        <end position="38"/>
    </location>
</feature>
<proteinExistence type="predicted"/>
<dbReference type="AlphaFoldDB" id="A0A9D1S6R4"/>
<comment type="caution">
    <text evidence="2">The sequence shown here is derived from an EMBL/GenBank/DDBJ whole genome shotgun (WGS) entry which is preliminary data.</text>
</comment>
<keyword evidence="1" id="KW-0175">Coiled coil</keyword>
<gene>
    <name evidence="2" type="ORF">IAB04_06495</name>
</gene>
<accession>A0A9D1S6R4</accession>
<reference evidence="2" key="2">
    <citation type="journal article" date="2021" name="PeerJ">
        <title>Extensive microbial diversity within the chicken gut microbiome revealed by metagenomics and culture.</title>
        <authorList>
            <person name="Gilroy R."/>
            <person name="Ravi A."/>
            <person name="Getino M."/>
            <person name="Pursley I."/>
            <person name="Horton D.L."/>
            <person name="Alikhan N.F."/>
            <person name="Baker D."/>
            <person name="Gharbi K."/>
            <person name="Hall N."/>
            <person name="Watson M."/>
            <person name="Adriaenssens E.M."/>
            <person name="Foster-Nyarko E."/>
            <person name="Jarju S."/>
            <person name="Secka A."/>
            <person name="Antonio M."/>
            <person name="Oren A."/>
            <person name="Chaudhuri R.R."/>
            <person name="La Ragione R."/>
            <person name="Hildebrand F."/>
            <person name="Pallen M.J."/>
        </authorList>
    </citation>
    <scope>NUCLEOTIDE SEQUENCE</scope>
    <source>
        <strain evidence="2">ChiSjej4B22-9803</strain>
    </source>
</reference>
<sequence length="55" mass="6237">MSEIEKLVVDLTIIADEIRSLNEKKRAIEAELKQFTNTVREICAATGKTMDEIEV</sequence>
<evidence type="ECO:0000256" key="1">
    <source>
        <dbReference type="SAM" id="Coils"/>
    </source>
</evidence>
<dbReference type="EMBL" id="DVND01000166">
    <property type="protein sequence ID" value="HIU48996.1"/>
    <property type="molecule type" value="Genomic_DNA"/>
</dbReference>
<protein>
    <submittedName>
        <fullName evidence="2">Uncharacterized protein</fullName>
    </submittedName>
</protein>
<name>A0A9D1S6R4_9FIRM</name>
<reference evidence="2" key="1">
    <citation type="submission" date="2020-10" db="EMBL/GenBank/DDBJ databases">
        <authorList>
            <person name="Gilroy R."/>
        </authorList>
    </citation>
    <scope>NUCLEOTIDE SEQUENCE</scope>
    <source>
        <strain evidence="2">ChiSjej4B22-9803</strain>
    </source>
</reference>